<reference evidence="2" key="1">
    <citation type="journal article" date="2017" name="Nature">
        <title>The genome of Chenopodium quinoa.</title>
        <authorList>
            <person name="Jarvis D.E."/>
            <person name="Ho Y.S."/>
            <person name="Lightfoot D.J."/>
            <person name="Schmoeckel S.M."/>
            <person name="Li B."/>
            <person name="Borm T.J.A."/>
            <person name="Ohyanagi H."/>
            <person name="Mineta K."/>
            <person name="Michell C.T."/>
            <person name="Saber N."/>
            <person name="Kharbatia N.M."/>
            <person name="Rupper R.R."/>
            <person name="Sharp A.R."/>
            <person name="Dally N."/>
            <person name="Boughton B.A."/>
            <person name="Woo Y.H."/>
            <person name="Gao G."/>
            <person name="Schijlen E.G.W.M."/>
            <person name="Guo X."/>
            <person name="Momin A.A."/>
            <person name="Negrao S."/>
            <person name="Al-Babili S."/>
            <person name="Gehring C."/>
            <person name="Roessner U."/>
            <person name="Jung C."/>
            <person name="Murphy K."/>
            <person name="Arold S.T."/>
            <person name="Gojobori T."/>
            <person name="van der Linden C.G."/>
            <person name="van Loo E.N."/>
            <person name="Jellen E.N."/>
            <person name="Maughan P.J."/>
            <person name="Tester M."/>
        </authorList>
    </citation>
    <scope>NUCLEOTIDE SEQUENCE [LARGE SCALE GENOMIC DNA]</scope>
    <source>
        <strain evidence="2">cv. PI 614886</strain>
    </source>
</reference>
<feature type="compositionally biased region" description="Low complexity" evidence="1">
    <location>
        <begin position="265"/>
        <end position="314"/>
    </location>
</feature>
<dbReference type="Proteomes" id="UP000596660">
    <property type="component" value="Unplaced"/>
</dbReference>
<protein>
    <recommendedName>
        <fullName evidence="4">Reverse transcriptase Ty1/copia-type domain-containing protein</fullName>
    </recommendedName>
</protein>
<evidence type="ECO:0008006" key="4">
    <source>
        <dbReference type="Google" id="ProtNLM"/>
    </source>
</evidence>
<feature type="compositionally biased region" description="Polar residues" evidence="1">
    <location>
        <begin position="200"/>
        <end position="214"/>
    </location>
</feature>
<feature type="compositionally biased region" description="Low complexity" evidence="1">
    <location>
        <begin position="226"/>
        <end position="257"/>
    </location>
</feature>
<dbReference type="PANTHER" id="PTHR11439">
    <property type="entry name" value="GAG-POL-RELATED RETROTRANSPOSON"/>
    <property type="match status" value="1"/>
</dbReference>
<dbReference type="PANTHER" id="PTHR11439:SF522">
    <property type="entry name" value="REVERSE TRANSCRIPTASE TY1_COPIA-TYPE DOMAIN-CONTAINING PROTEIN"/>
    <property type="match status" value="1"/>
</dbReference>
<keyword evidence="3" id="KW-1185">Reference proteome</keyword>
<feature type="region of interest" description="Disordered" evidence="1">
    <location>
        <begin position="198"/>
        <end position="314"/>
    </location>
</feature>
<dbReference type="Gramene" id="AUR62020209-RA">
    <property type="protein sequence ID" value="AUR62020209-RA:cds"/>
    <property type="gene ID" value="AUR62020209"/>
</dbReference>
<dbReference type="AlphaFoldDB" id="A0A803LXK8"/>
<accession>A0A803LXK8</accession>
<name>A0A803LXK8_CHEQI</name>
<evidence type="ECO:0000256" key="1">
    <source>
        <dbReference type="SAM" id="MobiDB-lite"/>
    </source>
</evidence>
<evidence type="ECO:0000313" key="2">
    <source>
        <dbReference type="EnsemblPlants" id="AUR62020209-RA:cds"/>
    </source>
</evidence>
<organism evidence="2 3">
    <name type="scientific">Chenopodium quinoa</name>
    <name type="common">Quinoa</name>
    <dbReference type="NCBI Taxonomy" id="63459"/>
    <lineage>
        <taxon>Eukaryota</taxon>
        <taxon>Viridiplantae</taxon>
        <taxon>Streptophyta</taxon>
        <taxon>Embryophyta</taxon>
        <taxon>Tracheophyta</taxon>
        <taxon>Spermatophyta</taxon>
        <taxon>Magnoliopsida</taxon>
        <taxon>eudicotyledons</taxon>
        <taxon>Gunneridae</taxon>
        <taxon>Pentapetalae</taxon>
        <taxon>Caryophyllales</taxon>
        <taxon>Chenopodiaceae</taxon>
        <taxon>Chenopodioideae</taxon>
        <taxon>Atripliceae</taxon>
        <taxon>Chenopodium</taxon>
    </lineage>
</organism>
<proteinExistence type="predicted"/>
<evidence type="ECO:0000313" key="3">
    <source>
        <dbReference type="Proteomes" id="UP000596660"/>
    </source>
</evidence>
<reference evidence="2" key="2">
    <citation type="submission" date="2021-03" db="UniProtKB">
        <authorList>
            <consortium name="EnsemblPlants"/>
        </authorList>
    </citation>
    <scope>IDENTIFICATION</scope>
</reference>
<dbReference type="EnsemblPlants" id="AUR62020209-RA">
    <property type="protein sequence ID" value="AUR62020209-RA:cds"/>
    <property type="gene ID" value="AUR62020209"/>
</dbReference>
<sequence>MVNAKSKLFCTHCNRSGHDYGACFLVHGLPDWWLEKYGHKGRPSLTSIDASLSHALPAAGAAPSSAKLLPHVQPGRGANPRACPAGSASVPQILPARRFIPRPQAVASNTAAPLNASSPTASIVIPQSAFAAASSMLPMTSISTSTPSLGENEFPFVKYGDSVSSTVGAEGVPNDYVGVDHDFLDDLEYVLEVGEGSLVPENSSQPRATASTPHGSPEAVVHDHGSPVVSSAPSAASSATGTSSLDVVVPDPSSTSPIALDRAQHQSVSQQSDQSGSGHSLHSPIFPSSPISSDSSISDSSVVPDVPSRVSSRPIKLPNKFNDFDALVSLSNVLTAFEPYSYNQAKEHPEWIEAMNKELEALDANNTWDLTDLPPGKRAIGCKWVYKTKFNPNGEVERSDAGIMLNKRKYILDLLRDQNLESCHFVLFPMSRGVKLSQDDGDLLPDPEVYRRIIGKLLYLNMTRPDISYVVQQLSQFLSAPRSSHLNTVVHVLKYLKGTLNHGLFYPASSEYVLSAYSDADWDIMTKPLGADQHRFLSQKIGLVSQIPVQEWPVLLSPVHS</sequence>